<proteinExistence type="predicted"/>
<protein>
    <submittedName>
        <fullName evidence="3">Glycosyltransferase</fullName>
    </submittedName>
</protein>
<feature type="transmembrane region" description="Helical" evidence="2">
    <location>
        <begin position="630"/>
        <end position="647"/>
    </location>
</feature>
<feature type="transmembrane region" description="Helical" evidence="2">
    <location>
        <begin position="475"/>
        <end position="496"/>
    </location>
</feature>
<dbReference type="EMBL" id="JABENB010000002">
    <property type="protein sequence ID" value="NNG40204.1"/>
    <property type="molecule type" value="Genomic_DNA"/>
</dbReference>
<keyword evidence="2" id="KW-0472">Membrane</keyword>
<accession>A0A849AH82</accession>
<name>A0A849AH82_9MICO</name>
<keyword evidence="2" id="KW-1133">Transmembrane helix</keyword>
<dbReference type="RefSeq" id="WP_171156271.1">
    <property type="nucleotide sequence ID" value="NZ_JABENB010000002.1"/>
</dbReference>
<evidence type="ECO:0000313" key="3">
    <source>
        <dbReference type="EMBL" id="NNG40204.1"/>
    </source>
</evidence>
<dbReference type="PANTHER" id="PTHR43685:SF3">
    <property type="entry name" value="SLR2126 PROTEIN"/>
    <property type="match status" value="1"/>
</dbReference>
<sequence>MSATDDDVDTALAVTALLVVQHADHPHLTDTLQALAASTRAPDRLVIVDATPGRDIPERLADHEELGAAYPTMSVVTVPSGTPFAEIVDTAVTALPDPGEDVVVALRSRRRARKRPVRPRDRDEWLWLLHEDTAPAPDALERLLAVASRSDRIGIAGCKVLDSDDPRRLVNVGLDLTRTGRHVGSRMQGEPDQGQHDDRRDVLGVSSAGMLVRRDVYLVLGGFDPAFDGDGDGLDLAWRTHLIGRQVVVVPAARVRQDLGGKDSDVDRPAPRSPRTLRRHRQVALARCSLLTLPVMALWILLSCTALGVVMLLLKRPRRSLAEFAQATAPFGIARILGARWRFVGRATTRRRNLRGVFVPWTGAVGHALDSIGDAVAIEPTRRDIATPGSTETGPVPDEAEAMPASTRAGGVLRNPGVPLVLVLLVVAGFCWRDLITGGAVRGTGNGLAGGALQPFATDAAGVWRMWRDSWTGSGLGEAATPTPYLVVLAPLAWLVQQLPGVHGSASAAAVVAWLLVLAMPLSGLVAYRAGRVATHARWPRAAAALAWATLPTLTTAVAAGRIGAVVGHIVFPFALAGAFEIGRRRASTPVTCGTVLAAALVGAFAPPLLIVVSLVALPSVLLGPGWARLRGAVVAVVPWLLLGWWTRALFSDWRAVLAGPGGLDVPRDLPAWQLALLHPGGPGSYAVLASLPVLVLGVAGLLRTGFGKASSGLALVGLLGLGAGLAAGHLDLVQWADGPRTPWAGFGLDVLAAALLGAALLGVRGVLAERRGPAPAAIRRPLEILTALACVVFVAVAALVGWKAQPTPSLRAAPAGPPSVIAEQVGGPAAVRVLRLTVGDSGVLTYRLDGRETGAPAASLRQAPLSGGAPTAGVVAGLVQPGAGADAARGLRDLAVGFVVVDGPGDRAGVSDALQQVAGLTQLSAAAKQSIWRVDGAAPSSRLWLEQGGRAVGALPSTVAHARSITRVPAGPDGRSLVIAEGAGWQTHGRVTVDGTRIEPVVADGLLRYPMPAAGGRLVVDPGLAHDTVNLAQGALAAALIFLAVPFGNRRSRRSAA</sequence>
<feature type="transmembrane region" description="Helical" evidence="2">
    <location>
        <begin position="596"/>
        <end position="618"/>
    </location>
</feature>
<keyword evidence="4" id="KW-1185">Reference proteome</keyword>
<dbReference type="AlphaFoldDB" id="A0A849AH82"/>
<evidence type="ECO:0000256" key="1">
    <source>
        <dbReference type="SAM" id="MobiDB-lite"/>
    </source>
</evidence>
<feature type="transmembrane region" description="Helical" evidence="2">
    <location>
        <begin position="710"/>
        <end position="731"/>
    </location>
</feature>
<feature type="transmembrane region" description="Helical" evidence="2">
    <location>
        <begin position="291"/>
        <end position="314"/>
    </location>
</feature>
<feature type="transmembrane region" description="Helical" evidence="2">
    <location>
        <begin position="743"/>
        <end position="764"/>
    </location>
</feature>
<comment type="caution">
    <text evidence="3">The sequence shown here is derived from an EMBL/GenBank/DDBJ whole genome shotgun (WGS) entry which is preliminary data.</text>
</comment>
<gene>
    <name evidence="3" type="ORF">HJ588_13105</name>
</gene>
<evidence type="ECO:0000313" key="4">
    <source>
        <dbReference type="Proteomes" id="UP000557772"/>
    </source>
</evidence>
<dbReference type="Proteomes" id="UP000557772">
    <property type="component" value="Unassembled WGS sequence"/>
</dbReference>
<feature type="region of interest" description="Disordered" evidence="1">
    <location>
        <begin position="383"/>
        <end position="402"/>
    </location>
</feature>
<keyword evidence="3" id="KW-0808">Transferase</keyword>
<dbReference type="Gene3D" id="3.90.550.10">
    <property type="entry name" value="Spore Coat Polysaccharide Biosynthesis Protein SpsA, Chain A"/>
    <property type="match status" value="1"/>
</dbReference>
<dbReference type="Pfam" id="PF13641">
    <property type="entry name" value="Glyco_tranf_2_3"/>
    <property type="match status" value="1"/>
</dbReference>
<dbReference type="InterPro" id="IPR029044">
    <property type="entry name" value="Nucleotide-diphossugar_trans"/>
</dbReference>
<feature type="transmembrane region" description="Helical" evidence="2">
    <location>
        <begin position="508"/>
        <end position="531"/>
    </location>
</feature>
<dbReference type="GO" id="GO:0016740">
    <property type="term" value="F:transferase activity"/>
    <property type="evidence" value="ECO:0007669"/>
    <property type="project" value="UniProtKB-KW"/>
</dbReference>
<keyword evidence="2" id="KW-0812">Transmembrane</keyword>
<evidence type="ECO:0000256" key="2">
    <source>
        <dbReference type="SAM" id="Phobius"/>
    </source>
</evidence>
<dbReference type="SUPFAM" id="SSF53448">
    <property type="entry name" value="Nucleotide-diphospho-sugar transferases"/>
    <property type="match status" value="1"/>
</dbReference>
<dbReference type="InterPro" id="IPR050834">
    <property type="entry name" value="Glycosyltransf_2"/>
</dbReference>
<feature type="transmembrane region" description="Helical" evidence="2">
    <location>
        <begin position="684"/>
        <end position="703"/>
    </location>
</feature>
<reference evidence="3 4" key="1">
    <citation type="submission" date="2020-05" db="EMBL/GenBank/DDBJ databases">
        <title>Flexivirga sp. ID2601S isolated from air conditioner.</title>
        <authorList>
            <person name="Kim D.H."/>
        </authorList>
    </citation>
    <scope>NUCLEOTIDE SEQUENCE [LARGE SCALE GENOMIC DNA]</scope>
    <source>
        <strain evidence="3 4">ID2601S</strain>
    </source>
</reference>
<feature type="transmembrane region" description="Helical" evidence="2">
    <location>
        <begin position="785"/>
        <end position="803"/>
    </location>
</feature>
<feature type="transmembrane region" description="Helical" evidence="2">
    <location>
        <begin position="543"/>
        <end position="576"/>
    </location>
</feature>
<dbReference type="PANTHER" id="PTHR43685">
    <property type="entry name" value="GLYCOSYLTRANSFERASE"/>
    <property type="match status" value="1"/>
</dbReference>
<organism evidence="3 4">
    <name type="scientific">Flexivirga aerilata</name>
    <dbReference type="NCBI Taxonomy" id="1656889"/>
    <lineage>
        <taxon>Bacteria</taxon>
        <taxon>Bacillati</taxon>
        <taxon>Actinomycetota</taxon>
        <taxon>Actinomycetes</taxon>
        <taxon>Micrococcales</taxon>
        <taxon>Dermacoccaceae</taxon>
        <taxon>Flexivirga</taxon>
    </lineage>
</organism>